<dbReference type="InterPro" id="IPR050261">
    <property type="entry name" value="FrsA_esterase"/>
</dbReference>
<protein>
    <submittedName>
        <fullName evidence="2">Unannotated protein</fullName>
    </submittedName>
</protein>
<feature type="domain" description="Dienelactone hydrolase" evidence="1">
    <location>
        <begin position="18"/>
        <end position="234"/>
    </location>
</feature>
<dbReference type="Pfam" id="PF01738">
    <property type="entry name" value="DLH"/>
    <property type="match status" value="1"/>
</dbReference>
<gene>
    <name evidence="2" type="ORF">UFOPK1493_02458</name>
</gene>
<organism evidence="2">
    <name type="scientific">freshwater metagenome</name>
    <dbReference type="NCBI Taxonomy" id="449393"/>
    <lineage>
        <taxon>unclassified sequences</taxon>
        <taxon>metagenomes</taxon>
        <taxon>ecological metagenomes</taxon>
    </lineage>
</organism>
<dbReference type="SUPFAM" id="SSF53474">
    <property type="entry name" value="alpha/beta-Hydrolases"/>
    <property type="match status" value="1"/>
</dbReference>
<proteinExistence type="predicted"/>
<accession>A0A6J6E9K0</accession>
<dbReference type="PANTHER" id="PTHR22946">
    <property type="entry name" value="DIENELACTONE HYDROLASE DOMAIN-CONTAINING PROTEIN-RELATED"/>
    <property type="match status" value="1"/>
</dbReference>
<dbReference type="Gene3D" id="3.40.50.1820">
    <property type="entry name" value="alpha/beta hydrolase"/>
    <property type="match status" value="1"/>
</dbReference>
<dbReference type="GO" id="GO:0016787">
    <property type="term" value="F:hydrolase activity"/>
    <property type="evidence" value="ECO:0007669"/>
    <property type="project" value="InterPro"/>
</dbReference>
<evidence type="ECO:0000313" key="2">
    <source>
        <dbReference type="EMBL" id="CAB4571994.1"/>
    </source>
</evidence>
<dbReference type="InterPro" id="IPR002925">
    <property type="entry name" value="Dienelactn_hydro"/>
</dbReference>
<evidence type="ECO:0000259" key="1">
    <source>
        <dbReference type="Pfam" id="PF01738"/>
    </source>
</evidence>
<dbReference type="EMBL" id="CAEZSR010000101">
    <property type="protein sequence ID" value="CAB4571994.1"/>
    <property type="molecule type" value="Genomic_DNA"/>
</dbReference>
<sequence>MLTRDIEYHHDGRRYVGHLALPDGDGQVPGVLVCHEGPGLDEHATGMADRLAGLGFAAFALDYHGDGRPLELSQIRERLGPLRESAELTRALGRAGLDVLLAEPRVDPARVGAIGFCFGGTMALELARAGTDLRAVVGFHSGLGTPRPQDAAAIRAKVLVCIGADDPMIPPEQRSEFEQEMRAGGVDWRMHLHGGAVHSFTNPNASRLGNPAVAYHELTAQRSWRAMLDLFDEALPR</sequence>
<dbReference type="InterPro" id="IPR029058">
    <property type="entry name" value="AB_hydrolase_fold"/>
</dbReference>
<reference evidence="2" key="1">
    <citation type="submission" date="2020-05" db="EMBL/GenBank/DDBJ databases">
        <authorList>
            <person name="Chiriac C."/>
            <person name="Salcher M."/>
            <person name="Ghai R."/>
            <person name="Kavagutti S V."/>
        </authorList>
    </citation>
    <scope>NUCLEOTIDE SEQUENCE</scope>
</reference>
<name>A0A6J6E9K0_9ZZZZ</name>
<dbReference type="AlphaFoldDB" id="A0A6J6E9K0"/>
<dbReference type="PANTHER" id="PTHR22946:SF0">
    <property type="entry name" value="DIENELACTONE HYDROLASE DOMAIN-CONTAINING PROTEIN"/>
    <property type="match status" value="1"/>
</dbReference>